<dbReference type="OrthoDB" id="370725at2"/>
<keyword evidence="6" id="KW-1133">Transmembrane helix</keyword>
<dbReference type="eggNOG" id="COG1322">
    <property type="taxonomic scope" value="Bacteria"/>
</dbReference>
<keyword evidence="3 5" id="KW-0175">Coiled coil</keyword>
<sequence length="454" mass="51390">MTGMWIGILVALCVAAVVFFFVYDSRRKAWQQTLVEREREVADLKVRNGVLEAQVNSCTSRLAEVQAQLDFSTREREKLNREKGDLQARNQVLAENMEVQKQEVQRVRQEMNNEFKVLANEILQEKSKSFSEMNRERLAEVLNPLKERLEGFKKTVEETYNSEARERFSLKEQIKELVERSETIGVEAKQLTQALRGDSKIQGDWGEMILESILEKSGLEKDREYFIQETLRDEEGRTIQSADGHKMRPDVIIRYPGGENHQMVIDSKVSLTAYVNYVNAETPEEAAAALKQHLASVKKHIDELAGKSYQDYVGKGDHVMMFVPNEAAYLAAMQADHALWQYAYDRKVLLLSPTNLIAALKLVADLWQRDKQTRNAIDIAEEGGKLYDKFAGFVDDMEKIGKALGTANTTYGEAMKKLKTGTGNLIGRVEKLKGMGVKAKKNLPTTTADNESAG</sequence>
<keyword evidence="8" id="KW-1185">Reference proteome</keyword>
<dbReference type="PATRIC" id="fig|880074.11.peg.1003"/>
<evidence type="ECO:0000256" key="6">
    <source>
        <dbReference type="SAM" id="Phobius"/>
    </source>
</evidence>
<evidence type="ECO:0000256" key="2">
    <source>
        <dbReference type="ARBA" id="ARBA00009840"/>
    </source>
</evidence>
<comment type="function">
    <text evidence="1">Involved in DNA recombination.</text>
</comment>
<comment type="similarity">
    <text evidence="2">Belongs to the RmuC family.</text>
</comment>
<keyword evidence="6" id="KW-0812">Transmembrane</keyword>
<dbReference type="KEGG" id="bvs:BARVI_04760"/>
<evidence type="ECO:0000256" key="1">
    <source>
        <dbReference type="ARBA" id="ARBA00003416"/>
    </source>
</evidence>
<protein>
    <submittedName>
        <fullName evidence="7">DNA recombination protein RmuC</fullName>
    </submittedName>
</protein>
<feature type="transmembrane region" description="Helical" evidence="6">
    <location>
        <begin position="6"/>
        <end position="23"/>
    </location>
</feature>
<dbReference type="Pfam" id="PF02646">
    <property type="entry name" value="RmuC"/>
    <property type="match status" value="1"/>
</dbReference>
<evidence type="ECO:0000313" key="8">
    <source>
        <dbReference type="Proteomes" id="UP000018901"/>
    </source>
</evidence>
<evidence type="ECO:0000313" key="7">
    <source>
        <dbReference type="EMBL" id="AHF12204.1"/>
    </source>
</evidence>
<reference evidence="7 8" key="1">
    <citation type="submission" date="2013-12" db="EMBL/GenBank/DDBJ databases">
        <authorList>
            <consortium name="DOE Joint Genome Institute"/>
            <person name="Eisen J."/>
            <person name="Huntemann M."/>
            <person name="Han J."/>
            <person name="Chen A."/>
            <person name="Kyrpides N."/>
            <person name="Mavromatis K."/>
            <person name="Markowitz V."/>
            <person name="Palaniappan K."/>
            <person name="Ivanova N."/>
            <person name="Schaumberg A."/>
            <person name="Pati A."/>
            <person name="Liolios K."/>
            <person name="Nordberg H.P."/>
            <person name="Cantor M.N."/>
            <person name="Hua S.X."/>
            <person name="Woyke T."/>
        </authorList>
    </citation>
    <scope>NUCLEOTIDE SEQUENCE [LARGE SCALE GENOMIC DNA]</scope>
    <source>
        <strain evidence="8">DSM 18177</strain>
    </source>
</reference>
<proteinExistence type="inferred from homology"/>
<dbReference type="PANTHER" id="PTHR30563:SF0">
    <property type="entry name" value="DNA RECOMBINATION PROTEIN RMUC"/>
    <property type="match status" value="1"/>
</dbReference>
<dbReference type="PANTHER" id="PTHR30563">
    <property type="entry name" value="DNA RECOMBINATION PROTEIN RMUC"/>
    <property type="match status" value="1"/>
</dbReference>
<name>W0ESQ7_9BACT</name>
<keyword evidence="6" id="KW-0472">Membrane</keyword>
<keyword evidence="4" id="KW-0233">DNA recombination</keyword>
<evidence type="ECO:0000256" key="5">
    <source>
        <dbReference type="SAM" id="Coils"/>
    </source>
</evidence>
<gene>
    <name evidence="7" type="ORF">BARVI_04760</name>
</gene>
<evidence type="ECO:0000256" key="4">
    <source>
        <dbReference type="ARBA" id="ARBA00023172"/>
    </source>
</evidence>
<organism evidence="7 8">
    <name type="scientific">Barnesiella viscericola DSM 18177</name>
    <dbReference type="NCBI Taxonomy" id="880074"/>
    <lineage>
        <taxon>Bacteria</taxon>
        <taxon>Pseudomonadati</taxon>
        <taxon>Bacteroidota</taxon>
        <taxon>Bacteroidia</taxon>
        <taxon>Bacteroidales</taxon>
        <taxon>Barnesiellaceae</taxon>
        <taxon>Barnesiella</taxon>
    </lineage>
</organism>
<dbReference type="STRING" id="880074.BARVI_04760"/>
<accession>W0ESQ7</accession>
<evidence type="ECO:0000256" key="3">
    <source>
        <dbReference type="ARBA" id="ARBA00023054"/>
    </source>
</evidence>
<dbReference type="GO" id="GO:0006310">
    <property type="term" value="P:DNA recombination"/>
    <property type="evidence" value="ECO:0007669"/>
    <property type="project" value="UniProtKB-KW"/>
</dbReference>
<dbReference type="EMBL" id="CP007034">
    <property type="protein sequence ID" value="AHF12204.1"/>
    <property type="molecule type" value="Genomic_DNA"/>
</dbReference>
<dbReference type="AlphaFoldDB" id="W0ESQ7"/>
<dbReference type="Proteomes" id="UP000018901">
    <property type="component" value="Chromosome"/>
</dbReference>
<feature type="coiled-coil region" evidence="5">
    <location>
        <begin position="62"/>
        <end position="128"/>
    </location>
</feature>
<dbReference type="InterPro" id="IPR003798">
    <property type="entry name" value="DNA_recombination_RmuC"/>
</dbReference>
<dbReference type="HOGENOM" id="CLU_024057_0_0_10"/>